<gene>
    <name evidence="1" type="ORF">V1525DRAFT_408521</name>
</gene>
<reference evidence="2" key="1">
    <citation type="journal article" date="2024" name="Front. Bioeng. Biotechnol.">
        <title>Genome-scale model development and genomic sequencing of the oleaginous clade Lipomyces.</title>
        <authorList>
            <person name="Czajka J.J."/>
            <person name="Han Y."/>
            <person name="Kim J."/>
            <person name="Mondo S.J."/>
            <person name="Hofstad B.A."/>
            <person name="Robles A."/>
            <person name="Haridas S."/>
            <person name="Riley R."/>
            <person name="LaButti K."/>
            <person name="Pangilinan J."/>
            <person name="Andreopoulos W."/>
            <person name="Lipzen A."/>
            <person name="Yan J."/>
            <person name="Wang M."/>
            <person name="Ng V."/>
            <person name="Grigoriev I.V."/>
            <person name="Spatafora J.W."/>
            <person name="Magnuson J.K."/>
            <person name="Baker S.E."/>
            <person name="Pomraning K.R."/>
        </authorList>
    </citation>
    <scope>NUCLEOTIDE SEQUENCE [LARGE SCALE GENOMIC DNA]</scope>
    <source>
        <strain evidence="2">CBS 7786</strain>
    </source>
</reference>
<accession>A0ACC3SWB8</accession>
<dbReference type="Proteomes" id="UP001433508">
    <property type="component" value="Unassembled WGS sequence"/>
</dbReference>
<organism evidence="1 2">
    <name type="scientific">Lipomyces kononenkoae</name>
    <name type="common">Yeast</name>
    <dbReference type="NCBI Taxonomy" id="34357"/>
    <lineage>
        <taxon>Eukaryota</taxon>
        <taxon>Fungi</taxon>
        <taxon>Dikarya</taxon>
        <taxon>Ascomycota</taxon>
        <taxon>Saccharomycotina</taxon>
        <taxon>Lipomycetes</taxon>
        <taxon>Lipomycetales</taxon>
        <taxon>Lipomycetaceae</taxon>
        <taxon>Lipomyces</taxon>
    </lineage>
</organism>
<comment type="caution">
    <text evidence="1">The sequence shown here is derived from an EMBL/GenBank/DDBJ whole genome shotgun (WGS) entry which is preliminary data.</text>
</comment>
<sequence>MASASPSLSARFTTQILPVALSDIDFPSDADSPNIPKASVTFTNLCKAADMIRNHVAPVAFPTETVYGLGASALSTTAVQQIFAAKNRPSDNPLIVHISSVSQLRRVLHTEVPDIYRPLIQRFWPGPLTIILPLPDAIRQEDGTEAAVISPACTPGQSTFGVRMPSHPVARSLIAITDTPIAAPSANASSRPSPTTAQHVYDDMSGRIPIILDGGACNVGLESTVVDGTVSPPAILRPGGVSLEEIRKYGGPLWKDVMTGKSEAGQDEKVRTPGMKYKHYSPKAKVVVFLGHGDGRVGEVAKYIRDLEGDLKIGVLSSRLFKFDSWDEDVKKKIYIVKELGKSGAEISRNLFAHLRDLDEAGVDLIIAEGVSEEDEGAAIMNRLRKAATEILDSHRHIMKN</sequence>
<keyword evidence="2" id="KW-1185">Reference proteome</keyword>
<proteinExistence type="predicted"/>
<evidence type="ECO:0000313" key="2">
    <source>
        <dbReference type="Proteomes" id="UP001433508"/>
    </source>
</evidence>
<name>A0ACC3SWB8_LIPKO</name>
<protein>
    <submittedName>
        <fullName evidence="1">DHBP synthase RibB-like alpha/beta domain-containing protein</fullName>
    </submittedName>
</protein>
<dbReference type="EMBL" id="MU971400">
    <property type="protein sequence ID" value="KAK9235946.1"/>
    <property type="molecule type" value="Genomic_DNA"/>
</dbReference>
<evidence type="ECO:0000313" key="1">
    <source>
        <dbReference type="EMBL" id="KAK9235946.1"/>
    </source>
</evidence>